<gene>
    <name evidence="1" type="ORF">P7D43_08920</name>
    <name evidence="2" type="ORF">P7D79_09700</name>
</gene>
<proteinExistence type="predicted"/>
<name>A0AAJ2MI39_ENTAV</name>
<comment type="caution">
    <text evidence="1">The sequence shown here is derived from an EMBL/GenBank/DDBJ whole genome shotgun (WGS) entry which is preliminary data.</text>
</comment>
<accession>A0AAJ2MI39</accession>
<sequence>MDNYMQRKRRGWAENNELFPYKEKQLAELIELLSSKEAHERTISAKLLPINCDTVNILLHSLMKEPALYTRLAITEKLESGDSMTAQQMIPFLAEIGTNQHRFPVAPSKKKSFPLPRDLIARSLGRMKPEIFPVLLKAATQLPNSKLRELIDAIGYMAFYNPSLATVQNYQSLLEIRNSYKSDLLIQWKFLICFSAFPQSKALLVEEEQFIPEAQRSLIILNTKRVE</sequence>
<evidence type="ECO:0000313" key="4">
    <source>
        <dbReference type="Proteomes" id="UP001264335"/>
    </source>
</evidence>
<evidence type="ECO:0000313" key="1">
    <source>
        <dbReference type="EMBL" id="MDT2402493.1"/>
    </source>
</evidence>
<evidence type="ECO:0000313" key="2">
    <source>
        <dbReference type="EMBL" id="MDT2514505.1"/>
    </source>
</evidence>
<dbReference type="Proteomes" id="UP001264335">
    <property type="component" value="Unassembled WGS sequence"/>
</dbReference>
<dbReference type="EMBL" id="JARPWY010000022">
    <property type="protein sequence ID" value="MDT2514505.1"/>
    <property type="molecule type" value="Genomic_DNA"/>
</dbReference>
<dbReference type="RefSeq" id="WP_227150594.1">
    <property type="nucleotide sequence ID" value="NZ_JADPDV010000014.1"/>
</dbReference>
<dbReference type="EMBL" id="JARPWH010000024">
    <property type="protein sequence ID" value="MDT2402493.1"/>
    <property type="molecule type" value="Genomic_DNA"/>
</dbReference>
<reference evidence="1 4" key="1">
    <citation type="submission" date="2023-03" db="EMBL/GenBank/DDBJ databases">
        <authorList>
            <person name="Shen W."/>
            <person name="Cai J."/>
        </authorList>
    </citation>
    <scope>NUCLEOTIDE SEQUENCE</scope>
    <source>
        <strain evidence="1">P33-2</strain>
        <strain evidence="2 4">Y2</strain>
    </source>
</reference>
<protein>
    <submittedName>
        <fullName evidence="1">Uncharacterized protein</fullName>
    </submittedName>
</protein>
<dbReference type="AlphaFoldDB" id="A0AAJ2MI39"/>
<evidence type="ECO:0000313" key="3">
    <source>
        <dbReference type="Proteomes" id="UP001260773"/>
    </source>
</evidence>
<organism evidence="1 3">
    <name type="scientific">Enterococcus avium</name>
    <name type="common">Streptococcus avium</name>
    <dbReference type="NCBI Taxonomy" id="33945"/>
    <lineage>
        <taxon>Bacteria</taxon>
        <taxon>Bacillati</taxon>
        <taxon>Bacillota</taxon>
        <taxon>Bacilli</taxon>
        <taxon>Lactobacillales</taxon>
        <taxon>Enterococcaceae</taxon>
        <taxon>Enterococcus</taxon>
    </lineage>
</organism>
<dbReference type="Proteomes" id="UP001260773">
    <property type="component" value="Unassembled WGS sequence"/>
</dbReference>